<dbReference type="EMBL" id="JACIJB010000006">
    <property type="protein sequence ID" value="MBB5660960.1"/>
    <property type="molecule type" value="Genomic_DNA"/>
</dbReference>
<feature type="chain" id="PRO_5030593485" description="Lipoprotein" evidence="2">
    <location>
        <begin position="22"/>
        <end position="149"/>
    </location>
</feature>
<reference evidence="3 4" key="1">
    <citation type="submission" date="2020-08" db="EMBL/GenBank/DDBJ databases">
        <title>Genomic Encyclopedia of Type Strains, Phase IV (KMG-IV): sequencing the most valuable type-strain genomes for metagenomic binning, comparative biology and taxonomic classification.</title>
        <authorList>
            <person name="Goeker M."/>
        </authorList>
    </citation>
    <scope>NUCLEOTIDE SEQUENCE [LARGE SCALE GENOMIC DNA]</scope>
    <source>
        <strain evidence="3 4">DSM 24448</strain>
    </source>
</reference>
<dbReference type="AlphaFoldDB" id="A0A7W9A4C8"/>
<dbReference type="PROSITE" id="PS51257">
    <property type="entry name" value="PROKAR_LIPOPROTEIN"/>
    <property type="match status" value="1"/>
</dbReference>
<protein>
    <recommendedName>
        <fullName evidence="5">Lipoprotein</fullName>
    </recommendedName>
</protein>
<gene>
    <name evidence="3" type="ORF">FHS65_001713</name>
</gene>
<organism evidence="3 4">
    <name type="scientific">Brevundimonas halotolerans</name>
    <dbReference type="NCBI Taxonomy" id="69670"/>
    <lineage>
        <taxon>Bacteria</taxon>
        <taxon>Pseudomonadati</taxon>
        <taxon>Pseudomonadota</taxon>
        <taxon>Alphaproteobacteria</taxon>
        <taxon>Caulobacterales</taxon>
        <taxon>Caulobacteraceae</taxon>
        <taxon>Brevundimonas</taxon>
    </lineage>
</organism>
<proteinExistence type="predicted"/>
<accession>A0A7W9A4C8</accession>
<feature type="signal peptide" evidence="2">
    <location>
        <begin position="1"/>
        <end position="21"/>
    </location>
</feature>
<evidence type="ECO:0008006" key="5">
    <source>
        <dbReference type="Google" id="ProtNLM"/>
    </source>
</evidence>
<dbReference type="OrthoDB" id="6164713at2"/>
<keyword evidence="4" id="KW-1185">Reference proteome</keyword>
<evidence type="ECO:0000256" key="1">
    <source>
        <dbReference type="SAM" id="MobiDB-lite"/>
    </source>
</evidence>
<feature type="region of interest" description="Disordered" evidence="1">
    <location>
        <begin position="24"/>
        <end position="49"/>
    </location>
</feature>
<feature type="compositionally biased region" description="Pro residues" evidence="1">
    <location>
        <begin position="26"/>
        <end position="43"/>
    </location>
</feature>
<name>A0A7W9A4C8_9CAUL</name>
<sequence length="149" mass="15816">MKTLLRLAATASLAAAVAACGNDPMEPGPVTPDPDAPLPPADPAPARTTGHAELLGDWAAYPAWCSNTTGPERPITITLTRFEGYENSCAIEASRPIADGHELDLVCEAEGQQKRETVRASATEDRLRLSYPDRDGATVAFTRCPSDQP</sequence>
<dbReference type="RefSeq" id="WP_123287137.1">
    <property type="nucleotide sequence ID" value="NZ_JACIJB010000006.1"/>
</dbReference>
<dbReference type="Proteomes" id="UP000548978">
    <property type="component" value="Unassembled WGS sequence"/>
</dbReference>
<comment type="caution">
    <text evidence="3">The sequence shown here is derived from an EMBL/GenBank/DDBJ whole genome shotgun (WGS) entry which is preliminary data.</text>
</comment>
<evidence type="ECO:0000256" key="2">
    <source>
        <dbReference type="SAM" id="SignalP"/>
    </source>
</evidence>
<keyword evidence="2" id="KW-0732">Signal</keyword>
<evidence type="ECO:0000313" key="4">
    <source>
        <dbReference type="Proteomes" id="UP000548978"/>
    </source>
</evidence>
<evidence type="ECO:0000313" key="3">
    <source>
        <dbReference type="EMBL" id="MBB5660960.1"/>
    </source>
</evidence>